<dbReference type="Gene3D" id="2.30.29.90">
    <property type="match status" value="1"/>
</dbReference>
<dbReference type="PANTHER" id="PTHR16092:SF14">
    <property type="entry name" value="EXOCYST COMPLEX COMPONENT 1 ISOFORM X1"/>
    <property type="match status" value="1"/>
</dbReference>
<feature type="region of interest" description="Disordered" evidence="1">
    <location>
        <begin position="562"/>
        <end position="582"/>
    </location>
</feature>
<gene>
    <name evidence="3" type="primary">EXOC1_3</name>
    <name evidence="3" type="ORF">OS493_023085</name>
</gene>
<dbReference type="GO" id="GO:0005886">
    <property type="term" value="C:plasma membrane"/>
    <property type="evidence" value="ECO:0007669"/>
    <property type="project" value="TreeGrafter"/>
</dbReference>
<feature type="domain" description="Exocyst complex component Sec3 PIP2-binding N-terminal" evidence="2">
    <location>
        <begin position="31"/>
        <end position="121"/>
    </location>
</feature>
<dbReference type="PANTHER" id="PTHR16092">
    <property type="entry name" value="SEC3/SYNTAXIN-RELATED"/>
    <property type="match status" value="1"/>
</dbReference>
<dbReference type="AlphaFoldDB" id="A0A9W9YYC3"/>
<feature type="compositionally biased region" description="Low complexity" evidence="1">
    <location>
        <begin position="488"/>
        <end position="507"/>
    </location>
</feature>
<dbReference type="InterPro" id="IPR019160">
    <property type="entry name" value="Sec3_CC"/>
</dbReference>
<dbReference type="OrthoDB" id="27109at2759"/>
<evidence type="ECO:0000313" key="3">
    <source>
        <dbReference type="EMBL" id="KAJ7371747.1"/>
    </source>
</evidence>
<organism evidence="3 4">
    <name type="scientific">Desmophyllum pertusum</name>
    <dbReference type="NCBI Taxonomy" id="174260"/>
    <lineage>
        <taxon>Eukaryota</taxon>
        <taxon>Metazoa</taxon>
        <taxon>Cnidaria</taxon>
        <taxon>Anthozoa</taxon>
        <taxon>Hexacorallia</taxon>
        <taxon>Scleractinia</taxon>
        <taxon>Caryophylliina</taxon>
        <taxon>Caryophylliidae</taxon>
        <taxon>Desmophyllum</taxon>
    </lineage>
</organism>
<accession>A0A9W9YYC3</accession>
<evidence type="ECO:0000256" key="1">
    <source>
        <dbReference type="SAM" id="MobiDB-lite"/>
    </source>
</evidence>
<feature type="compositionally biased region" description="Low complexity" evidence="1">
    <location>
        <begin position="562"/>
        <end position="573"/>
    </location>
</feature>
<dbReference type="GO" id="GO:0000145">
    <property type="term" value="C:exocyst"/>
    <property type="evidence" value="ECO:0007669"/>
    <property type="project" value="InterPro"/>
</dbReference>
<name>A0A9W9YYC3_9CNID</name>
<dbReference type="Pfam" id="PF09763">
    <property type="entry name" value="Sec3_CC"/>
    <property type="match status" value="1"/>
</dbReference>
<dbReference type="Proteomes" id="UP001163046">
    <property type="component" value="Unassembled WGS sequence"/>
</dbReference>
<feature type="region of interest" description="Disordered" evidence="1">
    <location>
        <begin position="451"/>
        <end position="509"/>
    </location>
</feature>
<dbReference type="Pfam" id="PF15277">
    <property type="entry name" value="Sec3-PIP2_bind"/>
    <property type="match status" value="1"/>
</dbReference>
<dbReference type="InterPro" id="IPR028258">
    <property type="entry name" value="Sec3-PIP2_bind"/>
</dbReference>
<dbReference type="GO" id="GO:0005546">
    <property type="term" value="F:phosphatidylinositol-4,5-bisphosphate binding"/>
    <property type="evidence" value="ECO:0007669"/>
    <property type="project" value="TreeGrafter"/>
</dbReference>
<dbReference type="CDD" id="cd14683">
    <property type="entry name" value="PH-EXOC1"/>
    <property type="match status" value="1"/>
</dbReference>
<dbReference type="GO" id="GO:0006893">
    <property type="term" value="P:Golgi to plasma membrane transport"/>
    <property type="evidence" value="ECO:0007669"/>
    <property type="project" value="TreeGrafter"/>
</dbReference>
<dbReference type="EMBL" id="MU826842">
    <property type="protein sequence ID" value="KAJ7371747.1"/>
    <property type="molecule type" value="Genomic_DNA"/>
</dbReference>
<reference evidence="3" key="1">
    <citation type="submission" date="2023-01" db="EMBL/GenBank/DDBJ databases">
        <title>Genome assembly of the deep-sea coral Lophelia pertusa.</title>
        <authorList>
            <person name="Herrera S."/>
            <person name="Cordes E."/>
        </authorList>
    </citation>
    <scope>NUCLEOTIDE SEQUENCE</scope>
    <source>
        <strain evidence="3">USNM1676648</strain>
        <tissue evidence="3">Polyp</tissue>
    </source>
</reference>
<evidence type="ECO:0000259" key="2">
    <source>
        <dbReference type="SMART" id="SM01313"/>
    </source>
</evidence>
<dbReference type="GO" id="GO:0006887">
    <property type="term" value="P:exocytosis"/>
    <property type="evidence" value="ECO:0007669"/>
    <property type="project" value="InterPro"/>
</dbReference>
<evidence type="ECO:0000313" key="4">
    <source>
        <dbReference type="Proteomes" id="UP001163046"/>
    </source>
</evidence>
<keyword evidence="4" id="KW-1185">Reference proteome</keyword>
<comment type="caution">
    <text evidence="3">The sequence shown here is derived from an EMBL/GenBank/DDBJ whole genome shotgun (WGS) entry which is preliminary data.</text>
</comment>
<proteinExistence type="predicted"/>
<feature type="compositionally biased region" description="Basic and acidic residues" evidence="1">
    <location>
        <begin position="467"/>
        <end position="487"/>
    </location>
</feature>
<sequence length="644" mass="73957">MAAIKHNLQRDLFKPSEERLYAVVSVTKAGKKKKASFLCVAVTTVKPETVSIYQVKKTEKDTYKKRTNWRLKDLKLIDGKDETNENPEFHLQFEKSYKWVASSVQDKNNFIIALLKLCERHLTQRKPTLVHVSKMEDVIHGGESIRAQQHTDEGAEGEDYQELTQREENDLEYMISQTENAISNIEAFTDQLSKDLSVLDGANIHSIMDAEPQVESLMQLLNYALNELDSLDTRLTGYDTLLREVRAQMEQMEDKDKHMVTESRNRKKLLEEVDTLVHVLDVPERNIVALQEADLSKGMGLKECTHAAFAVLHALQAELSPGLTEMRAVKDQREKFWHLSSKFAQRLKDHLIDIFQRHGMDMETLVQHSSELCIPKHLACHNDLAPFSDLMKWLKEVDQTVFFELCQAYTQSLSKVYEKELRDFFEAAKQRALTKGIRSYSAFKMTGSSIAVNRDDPKASPRPTPRFVKDRGSSFRKDKSVEKKDNDSISSDSRSRSGSMSSVDSSDQLQEGRGKFERVFDILLLELEPVCTAEQEFVQKFFDFCFDEPELSDSTSIISMDSSDGAMSSKASSPKSTDCTDVKERTPLNEEVRKRKQRITKNREDMKYVEYIKPQHCCLLRLKVNCLNNFLLPLAVTYICKHKM</sequence>
<protein>
    <submittedName>
        <fullName evidence="3">Exocyst complex component 1</fullName>
    </submittedName>
</protein>
<dbReference type="SMART" id="SM01313">
    <property type="entry name" value="Sec3-PIP2_bind"/>
    <property type="match status" value="1"/>
</dbReference>